<dbReference type="PANTHER" id="PTHR31893">
    <property type="entry name" value="TRANSMEMBRANE PROTEIN 151 HOMOLOG"/>
    <property type="match status" value="1"/>
</dbReference>
<dbReference type="OrthoDB" id="190434at2759"/>
<accession>A0A087W1H9</accession>
<gene>
    <name evidence="7" type="ORF">EmuJ_000232100</name>
</gene>
<feature type="transmembrane region" description="Helical" evidence="6">
    <location>
        <begin position="323"/>
        <end position="342"/>
    </location>
</feature>
<dbReference type="GO" id="GO:0016020">
    <property type="term" value="C:membrane"/>
    <property type="evidence" value="ECO:0007669"/>
    <property type="project" value="UniProtKB-SubCell"/>
</dbReference>
<evidence type="ECO:0000256" key="4">
    <source>
        <dbReference type="ARBA" id="ARBA00022989"/>
    </source>
</evidence>
<comment type="similarity">
    <text evidence="2">Belongs to the TMEM151 family.</text>
</comment>
<evidence type="ECO:0000256" key="1">
    <source>
        <dbReference type="ARBA" id="ARBA00004141"/>
    </source>
</evidence>
<sequence>MHAGVCSLLHSDRELRGRSLTLAYLCYSDTHSSAVIGALAASHMVFSDGTAEASIGITNNVISPTSRRWVQVIRFACEEWRCLLLTFLILLCLISLVWCFNLLRISSRDVCQPVHYSLAAMMLLLLYLIYLFECFNCRTRLELATAIEVTQIAARIAVAVKHDPKLWWFCFSYHFVRRRSRRCHCRPRYTEVRFTAGTKTSLHGGETAALSTEAHDRVITFAKQHFITQTTTFKCVWCDKSPRISWDEWWDAAVHLTFVKEFIFANEATRRQYEGHKKNFMKLQQSNDDFIEIREGFQLYNEAELQPSVLVVKHKSALFHQRTFLLATIFLLSWPYRILIYARTSELDFPFRKILRIIPKNSHHCGYKYLPRSSSSVEWCNNKACVIENPLANWNSSQHSSGSDDDLLSIDIRYTGSD</sequence>
<keyword evidence="4 6" id="KW-1133">Transmembrane helix</keyword>
<evidence type="ECO:0000256" key="5">
    <source>
        <dbReference type="ARBA" id="ARBA00023136"/>
    </source>
</evidence>
<reference evidence="7" key="2">
    <citation type="submission" date="2015-11" db="EMBL/GenBank/DDBJ databases">
        <authorList>
            <person name="Zhang Y."/>
            <person name="Guo Z."/>
        </authorList>
    </citation>
    <scope>NUCLEOTIDE SEQUENCE</scope>
</reference>
<dbReference type="EMBL" id="LN902844">
    <property type="protein sequence ID" value="CDI98467.1"/>
    <property type="molecule type" value="Genomic_DNA"/>
</dbReference>
<feature type="transmembrane region" description="Helical" evidence="6">
    <location>
        <begin position="115"/>
        <end position="132"/>
    </location>
</feature>
<evidence type="ECO:0000256" key="2">
    <source>
        <dbReference type="ARBA" id="ARBA00009583"/>
    </source>
</evidence>
<evidence type="ECO:0000256" key="6">
    <source>
        <dbReference type="SAM" id="Phobius"/>
    </source>
</evidence>
<keyword evidence="3 6" id="KW-0812">Transmembrane</keyword>
<reference evidence="7" key="1">
    <citation type="journal article" date="2013" name="Nature">
        <title>The genomes of four tapeworm species reveal adaptations to parasitism.</title>
        <authorList>
            <person name="Tsai I.J."/>
            <person name="Zarowiecki M."/>
            <person name="Holroyd N."/>
            <person name="Garciarrubio A."/>
            <person name="Sanchez-Flores A."/>
            <person name="Brooks K.L."/>
            <person name="Tracey A."/>
            <person name="Bobes R.J."/>
            <person name="Fragoso G."/>
            <person name="Sciutto E."/>
            <person name="Aslett M."/>
            <person name="Beasley H."/>
            <person name="Bennett H.M."/>
            <person name="Cai J."/>
            <person name="Camicia F."/>
            <person name="Clark R."/>
            <person name="Cucher M."/>
            <person name="De Silva N."/>
            <person name="Day T.A."/>
            <person name="Deplazes P."/>
            <person name="Estrada K."/>
            <person name="Fernandez C."/>
            <person name="Holland P.W."/>
            <person name="Hou J."/>
            <person name="Hu S."/>
            <person name="Huckvale T."/>
            <person name="Hung S.S."/>
            <person name="Kamenetzky L."/>
            <person name="Keane J.A."/>
            <person name="Kiss F."/>
            <person name="Koziol U."/>
            <person name="Lambert O."/>
            <person name="Liu K."/>
            <person name="Luo X."/>
            <person name="Luo Y."/>
            <person name="Macchiaroli N."/>
            <person name="Nichol S."/>
            <person name="Paps J."/>
            <person name="Parkinson J."/>
            <person name="Pouchkina-Stantcheva N."/>
            <person name="Riddiford N."/>
            <person name="Rosenzvit M."/>
            <person name="Salinas G."/>
            <person name="Wasmuth J.D."/>
            <person name="Zamanian M."/>
            <person name="Zheng Y."/>
            <person name="Cai X."/>
            <person name="Soberon X."/>
            <person name="Olson P.D."/>
            <person name="Laclette J.P."/>
            <person name="Brehm K."/>
            <person name="Berriman M."/>
            <person name="Garciarrubio A."/>
            <person name="Bobes R.J."/>
            <person name="Fragoso G."/>
            <person name="Sanchez-Flores A."/>
            <person name="Estrada K."/>
            <person name="Cevallos M.A."/>
            <person name="Morett E."/>
            <person name="Gonzalez V."/>
            <person name="Portillo T."/>
            <person name="Ochoa-Leyva A."/>
            <person name="Jose M.V."/>
            <person name="Sciutto E."/>
            <person name="Landa A."/>
            <person name="Jimenez L."/>
            <person name="Valdes V."/>
            <person name="Carrero J.C."/>
            <person name="Larralde C."/>
            <person name="Morales-Montor J."/>
            <person name="Limon-Lason J."/>
            <person name="Soberon X."/>
            <person name="Laclette J.P."/>
        </authorList>
    </citation>
    <scope>NUCLEOTIDE SEQUENCE [LARGE SCALE GENOMIC DNA]</scope>
</reference>
<evidence type="ECO:0000256" key="3">
    <source>
        <dbReference type="ARBA" id="ARBA00022692"/>
    </source>
</evidence>
<dbReference type="OMA" id="WHICSNQ"/>
<evidence type="ECO:0000313" key="7">
    <source>
        <dbReference type="EMBL" id="CDI98467.1"/>
    </source>
</evidence>
<dbReference type="Proteomes" id="UP000017246">
    <property type="component" value="Unassembled WGS sequence"/>
</dbReference>
<dbReference type="eggNOG" id="ENOG502QSYQ">
    <property type="taxonomic scope" value="Eukaryota"/>
</dbReference>
<feature type="transmembrane region" description="Helical" evidence="6">
    <location>
        <begin position="82"/>
        <end position="103"/>
    </location>
</feature>
<keyword evidence="5 6" id="KW-0472">Membrane</keyword>
<dbReference type="AlphaFoldDB" id="A0A087W1H9"/>
<keyword evidence="8" id="KW-1185">Reference proteome</keyword>
<dbReference type="PANTHER" id="PTHR31893:SF5">
    <property type="entry name" value="TRANSMEMBRANE PROTEIN 151 HOMOLOG"/>
    <property type="match status" value="1"/>
</dbReference>
<organism evidence="7 8">
    <name type="scientific">Echinococcus multilocularis</name>
    <name type="common">Fox tapeworm</name>
    <dbReference type="NCBI Taxonomy" id="6211"/>
    <lineage>
        <taxon>Eukaryota</taxon>
        <taxon>Metazoa</taxon>
        <taxon>Spiralia</taxon>
        <taxon>Lophotrochozoa</taxon>
        <taxon>Platyhelminthes</taxon>
        <taxon>Cestoda</taxon>
        <taxon>Eucestoda</taxon>
        <taxon>Cyclophyllidea</taxon>
        <taxon>Taeniidae</taxon>
        <taxon>Echinococcus</taxon>
    </lineage>
</organism>
<protein>
    <submittedName>
        <fullName evidence="7">Transmembrane protein 151B</fullName>
    </submittedName>
</protein>
<proteinExistence type="inferred from homology"/>
<name>A0A087W1H9_ECHMU</name>
<evidence type="ECO:0000313" key="8">
    <source>
        <dbReference type="Proteomes" id="UP000017246"/>
    </source>
</evidence>
<comment type="subcellular location">
    <subcellularLocation>
        <location evidence="1">Membrane</location>
        <topology evidence="1">Multi-pass membrane protein</topology>
    </subcellularLocation>
</comment>
<dbReference type="Pfam" id="PF14857">
    <property type="entry name" value="TMEM151"/>
    <property type="match status" value="1"/>
</dbReference>
<dbReference type="InterPro" id="IPR026767">
    <property type="entry name" value="Tmem151"/>
</dbReference>